<keyword evidence="1" id="KW-0472">Membrane</keyword>
<gene>
    <name evidence="2" type="ORF">CR105_09710</name>
</gene>
<dbReference type="Proteomes" id="UP000230390">
    <property type="component" value="Unassembled WGS sequence"/>
</dbReference>
<feature type="transmembrane region" description="Helical" evidence="1">
    <location>
        <begin position="29"/>
        <end position="51"/>
    </location>
</feature>
<evidence type="ECO:0000313" key="2">
    <source>
        <dbReference type="EMBL" id="PIL45430.1"/>
    </source>
</evidence>
<proteinExistence type="predicted"/>
<dbReference type="OrthoDB" id="8759785at2"/>
<keyword evidence="3" id="KW-1185">Reference proteome</keyword>
<comment type="caution">
    <text evidence="2">The sequence shown here is derived from an EMBL/GenBank/DDBJ whole genome shotgun (WGS) entry which is preliminary data.</text>
</comment>
<reference evidence="2 3" key="1">
    <citation type="submission" date="2017-10" db="EMBL/GenBank/DDBJ databases">
        <title>Massilia psychrophilum sp. nov., a novel purple-pigmented bacterium isolated from Tianshan glacier, Xinjiang Municipality, China.</title>
        <authorList>
            <person name="Wang H."/>
        </authorList>
    </citation>
    <scope>NUCLEOTIDE SEQUENCE [LARGE SCALE GENOMIC DNA]</scope>
    <source>
        <strain evidence="2 3">JCM 30074</strain>
    </source>
</reference>
<name>A0A2G8TH97_9BURK</name>
<keyword evidence="1" id="KW-1133">Transmembrane helix</keyword>
<accession>A0A2G8TH97</accession>
<organism evidence="2 3">
    <name type="scientific">Massilia eurypsychrophila</name>
    <dbReference type="NCBI Taxonomy" id="1485217"/>
    <lineage>
        <taxon>Bacteria</taxon>
        <taxon>Pseudomonadati</taxon>
        <taxon>Pseudomonadota</taxon>
        <taxon>Betaproteobacteria</taxon>
        <taxon>Burkholderiales</taxon>
        <taxon>Oxalobacteraceae</taxon>
        <taxon>Telluria group</taxon>
        <taxon>Massilia</taxon>
    </lineage>
</organism>
<dbReference type="EMBL" id="PDOC01000004">
    <property type="protein sequence ID" value="PIL45430.1"/>
    <property type="molecule type" value="Genomic_DNA"/>
</dbReference>
<protein>
    <submittedName>
        <fullName evidence="2">Uncharacterized protein</fullName>
    </submittedName>
</protein>
<dbReference type="AlphaFoldDB" id="A0A2G8TH97"/>
<keyword evidence="1" id="KW-0812">Transmembrane</keyword>
<evidence type="ECO:0000313" key="3">
    <source>
        <dbReference type="Proteomes" id="UP000230390"/>
    </source>
</evidence>
<sequence length="131" mass="14112">MSFLIGIVILMGAPFILLPDAPQRGSDVLNVIGGCIIIALLASGFFLVGIAGNRMKRSLRARVLAAVLLGFPILGSIGVLMLDQTPVEVWMIGPLLFCSILLFIGFVYPGRRGPKHRRMRPRDPSATIAEA</sequence>
<dbReference type="RefSeq" id="WP_099788224.1">
    <property type="nucleotide sequence ID" value="NZ_JBHLYV010000031.1"/>
</dbReference>
<evidence type="ECO:0000256" key="1">
    <source>
        <dbReference type="SAM" id="Phobius"/>
    </source>
</evidence>
<feature type="transmembrane region" description="Helical" evidence="1">
    <location>
        <begin position="89"/>
        <end position="110"/>
    </location>
</feature>
<feature type="transmembrane region" description="Helical" evidence="1">
    <location>
        <begin position="63"/>
        <end position="83"/>
    </location>
</feature>